<organism evidence="3 4">
    <name type="scientific">Xenopus tropicalis</name>
    <name type="common">Western clawed frog</name>
    <name type="synonym">Silurana tropicalis</name>
    <dbReference type="NCBI Taxonomy" id="8364"/>
    <lineage>
        <taxon>Eukaryota</taxon>
        <taxon>Metazoa</taxon>
        <taxon>Chordata</taxon>
        <taxon>Craniata</taxon>
        <taxon>Vertebrata</taxon>
        <taxon>Euteleostomi</taxon>
        <taxon>Amphibia</taxon>
        <taxon>Batrachia</taxon>
        <taxon>Anura</taxon>
        <taxon>Pipoidea</taxon>
        <taxon>Pipidae</taxon>
        <taxon>Xenopodinae</taxon>
        <taxon>Xenopus</taxon>
        <taxon>Silurana</taxon>
    </lineage>
</organism>
<dbReference type="KEGG" id="xtr:100496959"/>
<dbReference type="Proteomes" id="UP000008143">
    <property type="component" value="Chromosome 2"/>
</dbReference>
<evidence type="ECO:0000256" key="2">
    <source>
        <dbReference type="SAM" id="SignalP"/>
    </source>
</evidence>
<feature type="compositionally biased region" description="Low complexity" evidence="1">
    <location>
        <begin position="38"/>
        <end position="48"/>
    </location>
</feature>
<accession>A0A8J1J4H7</accession>
<dbReference type="Xenbase" id="XB-GENE-29083419">
    <property type="gene designation" value="LOC100496959"/>
</dbReference>
<evidence type="ECO:0000313" key="5">
    <source>
        <dbReference type="Xenbase" id="XB-GENE-29083419"/>
    </source>
</evidence>
<feature type="region of interest" description="Disordered" evidence="1">
    <location>
        <begin position="36"/>
        <end position="74"/>
    </location>
</feature>
<evidence type="ECO:0000313" key="3">
    <source>
        <dbReference type="Proteomes" id="UP000008143"/>
    </source>
</evidence>
<proteinExistence type="predicted"/>
<dbReference type="OMA" id="NTAMHIS"/>
<dbReference type="RefSeq" id="XP_031752772.1">
    <property type="nucleotide sequence ID" value="XM_031896912.1"/>
</dbReference>
<dbReference type="AlphaFoldDB" id="A0A8J1J4H7"/>
<dbReference type="GeneID" id="100496959"/>
<dbReference type="AGR" id="Xenbase:XB-GENE-29083419"/>
<gene>
    <name evidence="4 5" type="primary">LOC100496959</name>
</gene>
<feature type="signal peptide" evidence="2">
    <location>
        <begin position="1"/>
        <end position="30"/>
    </location>
</feature>
<evidence type="ECO:0000256" key="1">
    <source>
        <dbReference type="SAM" id="MobiDB-lite"/>
    </source>
</evidence>
<keyword evidence="2" id="KW-0732">Signal</keyword>
<name>A0A8J1J4H7_XENTR</name>
<keyword evidence="3" id="KW-1185">Reference proteome</keyword>
<dbReference type="OrthoDB" id="9947586at2759"/>
<reference evidence="4" key="1">
    <citation type="submission" date="2025-08" db="UniProtKB">
        <authorList>
            <consortium name="RefSeq"/>
        </authorList>
    </citation>
    <scope>IDENTIFICATION</scope>
    <source>
        <strain evidence="4">Nigerian</strain>
        <tissue evidence="4">Liver and blood</tissue>
    </source>
</reference>
<evidence type="ECO:0000313" key="4">
    <source>
        <dbReference type="RefSeq" id="XP_031752772.1"/>
    </source>
</evidence>
<sequence>MKDNSCKLHLLPVGILLWILHSAMVPKVLSADTTTELSSSPEVSPMSSTGPTQKSADPSQTPPVTAESPSTTYNETAVPTMLNENDTSDPMAGSQFSCQTFHCMENDCYKNKNSWTEVSEVCTHDSYCEIYRHSSSHYEARCSHQCTPGGCIKDGAEMDNCTMFCCNTSMCLTPEHVYSAGSSGMSTTSVQTGTVMPPTTAAETTIASIITTATTATPATTATTIAYSGLKCRSFKCTGLNCFTKEVNTTTKYCRVGISHCELQKVLGSGGTISYEGGCSDTCATSKSSCASIQNANCFQECCNATKTGCCMILDGQVHFNTAMHISRGSIWKLFSLALIVIFTPRFFSFI</sequence>
<feature type="chain" id="PRO_5035152993" evidence="2">
    <location>
        <begin position="31"/>
        <end position="351"/>
    </location>
</feature>
<protein>
    <submittedName>
        <fullName evidence="4">Endochitinase A</fullName>
    </submittedName>
</protein>
<feature type="compositionally biased region" description="Polar residues" evidence="1">
    <location>
        <begin position="49"/>
        <end position="74"/>
    </location>
</feature>